<evidence type="ECO:0000313" key="2">
    <source>
        <dbReference type="Proteomes" id="UP000036681"/>
    </source>
</evidence>
<feature type="compositionally biased region" description="Basic residues" evidence="1">
    <location>
        <begin position="64"/>
        <end position="79"/>
    </location>
</feature>
<organism evidence="2 3">
    <name type="scientific">Ascaris lumbricoides</name>
    <name type="common">Giant roundworm</name>
    <dbReference type="NCBI Taxonomy" id="6252"/>
    <lineage>
        <taxon>Eukaryota</taxon>
        <taxon>Metazoa</taxon>
        <taxon>Ecdysozoa</taxon>
        <taxon>Nematoda</taxon>
        <taxon>Chromadorea</taxon>
        <taxon>Rhabditida</taxon>
        <taxon>Spirurina</taxon>
        <taxon>Ascaridomorpha</taxon>
        <taxon>Ascaridoidea</taxon>
        <taxon>Ascarididae</taxon>
        <taxon>Ascaris</taxon>
    </lineage>
</organism>
<feature type="region of interest" description="Disordered" evidence="1">
    <location>
        <begin position="1"/>
        <end position="35"/>
    </location>
</feature>
<dbReference type="AlphaFoldDB" id="A0A0M3HK06"/>
<feature type="compositionally biased region" description="Polar residues" evidence="1">
    <location>
        <begin position="81"/>
        <end position="100"/>
    </location>
</feature>
<feature type="region of interest" description="Disordered" evidence="1">
    <location>
        <begin position="51"/>
        <end position="100"/>
    </location>
</feature>
<proteinExistence type="predicted"/>
<reference evidence="3" key="1">
    <citation type="submission" date="2017-02" db="UniProtKB">
        <authorList>
            <consortium name="WormBaseParasite"/>
        </authorList>
    </citation>
    <scope>IDENTIFICATION</scope>
</reference>
<dbReference type="WBParaSite" id="ALUE_0000185101-mRNA-1">
    <property type="protein sequence ID" value="ALUE_0000185101-mRNA-1"/>
    <property type="gene ID" value="ALUE_0000185101"/>
</dbReference>
<evidence type="ECO:0000313" key="3">
    <source>
        <dbReference type="WBParaSite" id="ALUE_0000185101-mRNA-1"/>
    </source>
</evidence>
<keyword evidence="2" id="KW-1185">Reference proteome</keyword>
<name>A0A0M3HK06_ASCLU</name>
<evidence type="ECO:0000256" key="1">
    <source>
        <dbReference type="SAM" id="MobiDB-lite"/>
    </source>
</evidence>
<feature type="compositionally biased region" description="Polar residues" evidence="1">
    <location>
        <begin position="22"/>
        <end position="35"/>
    </location>
</feature>
<sequence>LPSVSSQRSRGKGCNIHHSEAHSSTLLARSSTLPALSASRTRPMIMKSDRSITTDQAKATALKHAGRSRRTKKKSRKGTSIHSSKTGTTIAELNNNPHIA</sequence>
<dbReference type="Proteomes" id="UP000036681">
    <property type="component" value="Unplaced"/>
</dbReference>
<protein>
    <submittedName>
        <fullName evidence="3">50S ribosomal protein L35</fullName>
    </submittedName>
</protein>
<accession>A0A0M3HK06</accession>